<evidence type="ECO:0000256" key="1">
    <source>
        <dbReference type="SAM" id="MobiDB-lite"/>
    </source>
</evidence>
<reference evidence="3" key="1">
    <citation type="submission" date="2021-01" db="EMBL/GenBank/DDBJ databases">
        <title>Caligus Genome Assembly.</title>
        <authorList>
            <person name="Gallardo-Escarate C."/>
        </authorList>
    </citation>
    <scope>NUCLEOTIDE SEQUENCE [LARGE SCALE GENOMIC DNA]</scope>
</reference>
<dbReference type="AlphaFoldDB" id="A0A7T8K0G3"/>
<keyword evidence="3" id="KW-1185">Reference proteome</keyword>
<proteinExistence type="predicted"/>
<feature type="non-terminal residue" evidence="2">
    <location>
        <position position="1"/>
    </location>
</feature>
<protein>
    <submittedName>
        <fullName evidence="2">Uncharacterized protein</fullName>
    </submittedName>
</protein>
<organism evidence="2 3">
    <name type="scientific">Caligus rogercresseyi</name>
    <name type="common">Sea louse</name>
    <dbReference type="NCBI Taxonomy" id="217165"/>
    <lineage>
        <taxon>Eukaryota</taxon>
        <taxon>Metazoa</taxon>
        <taxon>Ecdysozoa</taxon>
        <taxon>Arthropoda</taxon>
        <taxon>Crustacea</taxon>
        <taxon>Multicrustacea</taxon>
        <taxon>Hexanauplia</taxon>
        <taxon>Copepoda</taxon>
        <taxon>Siphonostomatoida</taxon>
        <taxon>Caligidae</taxon>
        <taxon>Caligus</taxon>
    </lineage>
</organism>
<evidence type="ECO:0000313" key="2">
    <source>
        <dbReference type="EMBL" id="QQP41184.1"/>
    </source>
</evidence>
<gene>
    <name evidence="2" type="ORF">FKW44_015470</name>
</gene>
<accession>A0A7T8K0G3</accession>
<feature type="region of interest" description="Disordered" evidence="1">
    <location>
        <begin position="49"/>
        <end position="78"/>
    </location>
</feature>
<dbReference type="EMBL" id="CP045899">
    <property type="protein sequence ID" value="QQP41184.1"/>
    <property type="molecule type" value="Genomic_DNA"/>
</dbReference>
<sequence length="92" mass="9526">NKTQRMKCCQDLLNLFPGPRGGLFGFSSVSPGQVLVLLGFDGAEASLGGAHGGYTRRSGERGGGSVKTSLRPTQEAPGHCPDVIAVGGDYVY</sequence>
<dbReference type="Proteomes" id="UP000595437">
    <property type="component" value="Chromosome 10"/>
</dbReference>
<name>A0A7T8K0G3_CALRO</name>
<evidence type="ECO:0000313" key="3">
    <source>
        <dbReference type="Proteomes" id="UP000595437"/>
    </source>
</evidence>